<dbReference type="EMBL" id="JAQLKE010000027">
    <property type="protein sequence ID" value="MDB7084956.1"/>
    <property type="molecule type" value="Genomic_DNA"/>
</dbReference>
<dbReference type="AlphaFoldDB" id="A0AB35IKC4"/>
<evidence type="ECO:0008006" key="3">
    <source>
        <dbReference type="Google" id="ProtNLM"/>
    </source>
</evidence>
<dbReference type="Proteomes" id="UP001211987">
    <property type="component" value="Unassembled WGS sequence"/>
</dbReference>
<name>A0AB35IKC4_9FIRM</name>
<comment type="caution">
    <text evidence="1">The sequence shown here is derived from an EMBL/GenBank/DDBJ whole genome shotgun (WGS) entry which is preliminary data.</text>
</comment>
<protein>
    <recommendedName>
        <fullName evidence="3">Phage protein</fullName>
    </recommendedName>
</protein>
<gene>
    <name evidence="1" type="ORF">PM738_14195</name>
</gene>
<dbReference type="RefSeq" id="WP_118143932.1">
    <property type="nucleotide sequence ID" value="NZ_CAXMZC010000001.1"/>
</dbReference>
<accession>A0AB35IKC4</accession>
<evidence type="ECO:0000313" key="2">
    <source>
        <dbReference type="Proteomes" id="UP001211987"/>
    </source>
</evidence>
<proteinExistence type="predicted"/>
<reference evidence="1" key="1">
    <citation type="submission" date="2023-01" db="EMBL/GenBank/DDBJ databases">
        <title>Human gut microbiome strain richness.</title>
        <authorList>
            <person name="Chen-Liaw A."/>
        </authorList>
    </citation>
    <scope>NUCLEOTIDE SEQUENCE</scope>
    <source>
        <strain evidence="1">1001217st2_G6_1001217B_191108</strain>
    </source>
</reference>
<organism evidence="1 2">
    <name type="scientific">Thomasclavelia ramosa</name>
    <dbReference type="NCBI Taxonomy" id="1547"/>
    <lineage>
        <taxon>Bacteria</taxon>
        <taxon>Bacillati</taxon>
        <taxon>Bacillota</taxon>
        <taxon>Erysipelotrichia</taxon>
        <taxon>Erysipelotrichales</taxon>
        <taxon>Coprobacillaceae</taxon>
        <taxon>Thomasclavelia</taxon>
    </lineage>
</organism>
<evidence type="ECO:0000313" key="1">
    <source>
        <dbReference type="EMBL" id="MDB7084956.1"/>
    </source>
</evidence>
<sequence>MEVTYKYYSSVFKGKLCQVEFEELVSVAVDMAKQYAEQFIAPWALKPDIEYYCIKDIKKAVCYQIDYLAFNGGIKVLSGSSELDLTSVSKDGFTYNYNADRGIKFNGIPFSPLAINIIRCGLHSNGLMCRRAKRYD</sequence>